<dbReference type="InterPro" id="IPR000866">
    <property type="entry name" value="AhpC/TSA"/>
</dbReference>
<dbReference type="GO" id="GO:0016209">
    <property type="term" value="F:antioxidant activity"/>
    <property type="evidence" value="ECO:0007669"/>
    <property type="project" value="InterPro"/>
</dbReference>
<dbReference type="EMBL" id="JAAKZF010000163">
    <property type="protein sequence ID" value="NGO55992.1"/>
    <property type="molecule type" value="Genomic_DNA"/>
</dbReference>
<evidence type="ECO:0000313" key="3">
    <source>
        <dbReference type="Proteomes" id="UP001642900"/>
    </source>
</evidence>
<reference evidence="2 3" key="1">
    <citation type="submission" date="2020-02" db="EMBL/GenBank/DDBJ databases">
        <title>Genome sequence of strain CCNWXJ40-4.</title>
        <authorList>
            <person name="Gao J."/>
            <person name="Sun J."/>
        </authorList>
    </citation>
    <scope>NUCLEOTIDE SEQUENCE [LARGE SCALE GENOMIC DNA]</scope>
    <source>
        <strain evidence="2 3">CCNWXJ 40-4</strain>
    </source>
</reference>
<evidence type="ECO:0000259" key="1">
    <source>
        <dbReference type="PROSITE" id="PS51352"/>
    </source>
</evidence>
<gene>
    <name evidence="2" type="ORF">G6N73_34235</name>
</gene>
<dbReference type="CDD" id="cd02970">
    <property type="entry name" value="PRX_like2"/>
    <property type="match status" value="1"/>
</dbReference>
<name>A0A6G4WME8_9HYPH</name>
<dbReference type="Proteomes" id="UP001642900">
    <property type="component" value="Unassembled WGS sequence"/>
</dbReference>
<keyword evidence="3" id="KW-1185">Reference proteome</keyword>
<feature type="domain" description="Thioredoxin" evidence="1">
    <location>
        <begin position="10"/>
        <end position="224"/>
    </location>
</feature>
<protein>
    <submittedName>
        <fullName evidence="2">AhpC/TSA family protein</fullName>
    </submittedName>
</protein>
<organism evidence="2 3">
    <name type="scientific">Allomesorhizobium camelthorni</name>
    <dbReference type="NCBI Taxonomy" id="475069"/>
    <lineage>
        <taxon>Bacteria</taxon>
        <taxon>Pseudomonadati</taxon>
        <taxon>Pseudomonadota</taxon>
        <taxon>Alphaproteobacteria</taxon>
        <taxon>Hyphomicrobiales</taxon>
        <taxon>Phyllobacteriaceae</taxon>
        <taxon>Allomesorhizobium</taxon>
    </lineage>
</organism>
<dbReference type="RefSeq" id="WP_165034325.1">
    <property type="nucleotide sequence ID" value="NZ_JAAKZF010000163.1"/>
</dbReference>
<dbReference type="Pfam" id="PF00578">
    <property type="entry name" value="AhpC-TSA"/>
    <property type="match status" value="1"/>
</dbReference>
<accession>A0A6G4WME8</accession>
<dbReference type="PROSITE" id="PS51352">
    <property type="entry name" value="THIOREDOXIN_2"/>
    <property type="match status" value="1"/>
</dbReference>
<evidence type="ECO:0000313" key="2">
    <source>
        <dbReference type="EMBL" id="NGO55992.1"/>
    </source>
</evidence>
<comment type="caution">
    <text evidence="2">The sequence shown here is derived from an EMBL/GenBank/DDBJ whole genome shotgun (WGS) entry which is preliminary data.</text>
</comment>
<dbReference type="InterPro" id="IPR013766">
    <property type="entry name" value="Thioredoxin_domain"/>
</dbReference>
<dbReference type="InterPro" id="IPR036249">
    <property type="entry name" value="Thioredoxin-like_sf"/>
</dbReference>
<dbReference type="Gene3D" id="3.40.30.10">
    <property type="entry name" value="Glutaredoxin"/>
    <property type="match status" value="1"/>
</dbReference>
<proteinExistence type="predicted"/>
<dbReference type="SUPFAM" id="SSF52833">
    <property type="entry name" value="Thioredoxin-like"/>
    <property type="match status" value="1"/>
</dbReference>
<sequence>MSERHSEGPLQPGDRAPNIVLEAITRDGKIAIDDYRGQKPLLIGLFRGLHCPFCRRHIAAQAQIDRALRERGVESLAVVNTPIERARLYFRYRPMPDLLAASDPERTSHRAFGLPNLEFTENQTEWPYKISVGAAMSMKMDLPELPEPMDPMTASEVLNEKDGYEINEDDERMIATGQGQLFGQFLLDRDGVVRWSFTEVPEGGRRMFGAPSREELMSAAEQVV</sequence>
<dbReference type="GO" id="GO:0016491">
    <property type="term" value="F:oxidoreductase activity"/>
    <property type="evidence" value="ECO:0007669"/>
    <property type="project" value="InterPro"/>
</dbReference>
<dbReference type="AlphaFoldDB" id="A0A6G4WME8"/>